<keyword evidence="9 17" id="KW-0479">Metal-binding</keyword>
<feature type="domain" description="Cytochrome b/b6 C-terminal region profile" evidence="19">
    <location>
        <begin position="200"/>
        <end position="354"/>
    </location>
</feature>
<evidence type="ECO:0000256" key="7">
    <source>
        <dbReference type="ARBA" id="ARBA00022660"/>
    </source>
</evidence>
<evidence type="ECO:0000256" key="1">
    <source>
        <dbReference type="ARBA" id="ARBA00002566"/>
    </source>
</evidence>
<dbReference type="CDD" id="cd00284">
    <property type="entry name" value="Cytochrome_b_N"/>
    <property type="match status" value="1"/>
</dbReference>
<keyword evidence="6 17" id="KW-0349">Heme</keyword>
<dbReference type="InterPro" id="IPR048259">
    <property type="entry name" value="Cytochrome_b_N_euk/bac"/>
</dbReference>
<evidence type="ECO:0000256" key="2">
    <source>
        <dbReference type="ARBA" id="ARBA00004448"/>
    </source>
</evidence>
<feature type="transmembrane region" description="Helical" evidence="17">
    <location>
        <begin position="135"/>
        <end position="156"/>
    </location>
</feature>
<dbReference type="PANTHER" id="PTHR19271:SF16">
    <property type="entry name" value="CYTOCHROME B"/>
    <property type="match status" value="1"/>
</dbReference>
<proteinExistence type="inferred from homology"/>
<feature type="transmembrane region" description="Helical" evidence="17">
    <location>
        <begin position="280"/>
        <end position="299"/>
    </location>
</feature>
<evidence type="ECO:0000256" key="9">
    <source>
        <dbReference type="ARBA" id="ARBA00022723"/>
    </source>
</evidence>
<comment type="similarity">
    <text evidence="17">Belongs to the cytochrome b family.</text>
</comment>
<evidence type="ECO:0000256" key="4">
    <source>
        <dbReference type="ARBA" id="ARBA00013531"/>
    </source>
</evidence>
<name>A0A075X875_TETKA</name>
<evidence type="ECO:0000256" key="5">
    <source>
        <dbReference type="ARBA" id="ARBA00022448"/>
    </source>
</evidence>
<dbReference type="InterPro" id="IPR016174">
    <property type="entry name" value="Di-haem_cyt_TM"/>
</dbReference>
<dbReference type="EMBL" id="KJ729017">
    <property type="protein sequence ID" value="AIH15647.1"/>
    <property type="molecule type" value="Genomic_DNA"/>
</dbReference>
<keyword evidence="14" id="KW-0830">Ubiquinone</keyword>
<feature type="domain" description="Cytochrome b/b6 N-terminal region profile" evidence="18">
    <location>
        <begin position="1"/>
        <end position="199"/>
    </location>
</feature>
<dbReference type="Pfam" id="PF00032">
    <property type="entry name" value="Cytochrom_B_C"/>
    <property type="match status" value="1"/>
</dbReference>
<dbReference type="SUPFAM" id="SSF81342">
    <property type="entry name" value="Transmembrane di-heme cytochromes"/>
    <property type="match status" value="1"/>
</dbReference>
<dbReference type="GO" id="GO:0046872">
    <property type="term" value="F:metal ion binding"/>
    <property type="evidence" value="ECO:0007669"/>
    <property type="project" value="UniProtKB-UniRule"/>
</dbReference>
<keyword evidence="10" id="KW-0999">Mitochondrion inner membrane</keyword>
<dbReference type="Gene3D" id="1.20.810.10">
    <property type="entry name" value="Cytochrome Bc1 Complex, Chain C"/>
    <property type="match status" value="1"/>
</dbReference>
<dbReference type="InterPro" id="IPR036150">
    <property type="entry name" value="Cyt_b/b6_C_sf"/>
</dbReference>
<protein>
    <recommendedName>
        <fullName evidence="4 17">Cytochrome b</fullName>
    </recommendedName>
</protein>
<dbReference type="GO" id="GO:0005743">
    <property type="term" value="C:mitochondrial inner membrane"/>
    <property type="evidence" value="ECO:0007669"/>
    <property type="project" value="UniProtKB-SubCell"/>
</dbReference>
<dbReference type="PROSITE" id="PS51002">
    <property type="entry name" value="CYTB_NTER"/>
    <property type="match status" value="1"/>
</dbReference>
<keyword evidence="12 17" id="KW-1133">Transmembrane helix</keyword>
<comment type="function">
    <text evidence="1 17">Component of the ubiquinol-cytochrome c reductase complex (complex III or cytochrome b-c1 complex) that is part of the mitochondrial respiratory chain. The b-c1 complex mediates electron transfer from ubiquinol to cytochrome c. Contributes to the generation of a proton gradient across the mitochondrial membrane that is then used for ATP synthesis.</text>
</comment>
<keyword evidence="8 17" id="KW-0812">Transmembrane</keyword>
<dbReference type="RefSeq" id="YP_009051486.1">
    <property type="nucleotide sequence ID" value="NC_024676.1"/>
</dbReference>
<feature type="transmembrane region" description="Helical" evidence="17">
    <location>
        <begin position="20"/>
        <end position="46"/>
    </location>
</feature>
<sequence>MKKILNNIFFIPTPSNISMMWNFGSLLGLSMVIQTISGIFVSMHYCNNILLAFNSYIFLSKIIQNGMILQMTHAHFSSIIFIIMYIHIMKSLLNKSFNKKQMWMTGNMMLFMIMGSAFIGYVLPWGQMSFWGATVITNILSSIPFLGKKIVFWVWGSFSVDNPTLNRFFSLHFLMPLMILAMSMIHLSFLHEKGSSNQMGFNSMKDKIYFNKSFMFKDLISLMLMMMLYCFFLSFFIDFHFSMAKENFFPADPLNTPLHIKPEWYFMFAYAILRSVPSKIGGIMSLLILFLLFILLMFNKSNYSKFFFLKKMLIFIFLTCFIILTNMGYKLIEYPFTEISLFIGVLMILSMPLI</sequence>
<dbReference type="GeneID" id="20006176"/>
<keyword evidence="16 17" id="KW-0472">Membrane</keyword>
<dbReference type="Pfam" id="PF00033">
    <property type="entry name" value="Cytochrome_B"/>
    <property type="match status" value="1"/>
</dbReference>
<evidence type="ECO:0000256" key="14">
    <source>
        <dbReference type="ARBA" id="ARBA00023075"/>
    </source>
</evidence>
<evidence type="ECO:0000256" key="17">
    <source>
        <dbReference type="RuleBase" id="RU362117"/>
    </source>
</evidence>
<evidence type="ECO:0000256" key="12">
    <source>
        <dbReference type="ARBA" id="ARBA00022989"/>
    </source>
</evidence>
<keyword evidence="13 17" id="KW-0408">Iron</keyword>
<dbReference type="GO" id="GO:0008121">
    <property type="term" value="F:quinol-cytochrome-c reductase activity"/>
    <property type="evidence" value="ECO:0007669"/>
    <property type="project" value="TreeGrafter"/>
</dbReference>
<evidence type="ECO:0000256" key="10">
    <source>
        <dbReference type="ARBA" id="ARBA00022792"/>
    </source>
</evidence>
<dbReference type="SUPFAM" id="SSF81648">
    <property type="entry name" value="a domain/subunit of cytochrome bc1 complex (Ubiquinol-cytochrome c reductase)"/>
    <property type="match status" value="1"/>
</dbReference>
<keyword evidence="5 17" id="KW-0813">Transport</keyword>
<feature type="transmembrane region" description="Helical" evidence="17">
    <location>
        <begin position="335"/>
        <end position="353"/>
    </location>
</feature>
<dbReference type="PANTHER" id="PTHR19271">
    <property type="entry name" value="CYTOCHROME B"/>
    <property type="match status" value="1"/>
</dbReference>
<feature type="transmembrane region" description="Helical" evidence="17">
    <location>
        <begin position="101"/>
        <end position="123"/>
    </location>
</feature>
<evidence type="ECO:0000259" key="19">
    <source>
        <dbReference type="PROSITE" id="PS51003"/>
    </source>
</evidence>
<evidence type="ECO:0000256" key="16">
    <source>
        <dbReference type="ARBA" id="ARBA00023136"/>
    </source>
</evidence>
<dbReference type="AlphaFoldDB" id="A0A075X875"/>
<evidence type="ECO:0000256" key="3">
    <source>
        <dbReference type="ARBA" id="ARBA00011649"/>
    </source>
</evidence>
<evidence type="ECO:0000256" key="6">
    <source>
        <dbReference type="ARBA" id="ARBA00022617"/>
    </source>
</evidence>
<keyword evidence="11 17" id="KW-0249">Electron transport</keyword>
<comment type="subcellular location">
    <subcellularLocation>
        <location evidence="2">Mitochondrion inner membrane</location>
        <topology evidence="2">Multi-pass membrane protein</topology>
    </subcellularLocation>
</comment>
<feature type="transmembrane region" description="Helical" evidence="17">
    <location>
        <begin position="311"/>
        <end position="329"/>
    </location>
</feature>
<feature type="transmembrane region" description="Helical" evidence="17">
    <location>
        <begin position="67"/>
        <end position="89"/>
    </location>
</feature>
<feature type="transmembrane region" description="Helical" evidence="17">
    <location>
        <begin position="168"/>
        <end position="190"/>
    </location>
</feature>
<keyword evidence="7 17" id="KW-0679">Respiratory chain</keyword>
<organism evidence="20">
    <name type="scientific">Tetranychus kanzawai</name>
    <name type="common">Kanzawa spider mite</name>
    <dbReference type="NCBI Taxonomy" id="50028"/>
    <lineage>
        <taxon>Eukaryota</taxon>
        <taxon>Metazoa</taxon>
        <taxon>Ecdysozoa</taxon>
        <taxon>Arthropoda</taxon>
        <taxon>Chelicerata</taxon>
        <taxon>Arachnida</taxon>
        <taxon>Acari</taxon>
        <taxon>Acariformes</taxon>
        <taxon>Trombidiformes</taxon>
        <taxon>Prostigmata</taxon>
        <taxon>Eleutherengona</taxon>
        <taxon>Raphignathae</taxon>
        <taxon>Tetranychoidea</taxon>
        <taxon>Tetranychidae</taxon>
        <taxon>Tetranychus</taxon>
    </lineage>
</organism>
<evidence type="ECO:0000259" key="18">
    <source>
        <dbReference type="PROSITE" id="PS51002"/>
    </source>
</evidence>
<gene>
    <name evidence="20" type="primary">CYTB</name>
</gene>
<evidence type="ECO:0000313" key="20">
    <source>
        <dbReference type="EMBL" id="AIH15647.1"/>
    </source>
</evidence>
<evidence type="ECO:0000256" key="13">
    <source>
        <dbReference type="ARBA" id="ARBA00023004"/>
    </source>
</evidence>
<accession>A0A075X875</accession>
<reference evidence="20" key="1">
    <citation type="journal article" date="2014" name="PLoS ONE">
        <title>The complete mitochondrial genomes of six species of tetranychus provide insights into the phylogeny and evolution of spider mites.</title>
        <authorList>
            <person name="Chen D.S."/>
            <person name="Jin P.Y."/>
            <person name="Zhang K.J."/>
            <person name="Ding X.L."/>
            <person name="Yang S.X."/>
            <person name="Ju J.F."/>
            <person name="Zhao J.Y."/>
            <person name="Hong X.Y."/>
        </authorList>
    </citation>
    <scope>NUCLEOTIDE SEQUENCE</scope>
</reference>
<evidence type="ECO:0000256" key="8">
    <source>
        <dbReference type="ARBA" id="ARBA00022692"/>
    </source>
</evidence>
<dbReference type="InterPro" id="IPR005798">
    <property type="entry name" value="Cyt_b/b6_C"/>
</dbReference>
<feature type="transmembrane region" description="Helical" evidence="17">
    <location>
        <begin position="214"/>
        <end position="237"/>
    </location>
</feature>
<comment type="cofactor">
    <cofactor evidence="17">
        <name>heme b</name>
        <dbReference type="ChEBI" id="CHEBI:60344"/>
    </cofactor>
    <text evidence="17">Binds 2 heme groups non-covalently.</text>
</comment>
<dbReference type="InterPro" id="IPR027387">
    <property type="entry name" value="Cytb/b6-like_sf"/>
</dbReference>
<dbReference type="GO" id="GO:0006122">
    <property type="term" value="P:mitochondrial electron transport, ubiquinol to cytochrome c"/>
    <property type="evidence" value="ECO:0007669"/>
    <property type="project" value="TreeGrafter"/>
</dbReference>
<dbReference type="CTD" id="4519"/>
<dbReference type="GO" id="GO:0016491">
    <property type="term" value="F:oxidoreductase activity"/>
    <property type="evidence" value="ECO:0007669"/>
    <property type="project" value="UniProtKB-UniRule"/>
</dbReference>
<keyword evidence="15 17" id="KW-0496">Mitochondrion</keyword>
<comment type="subunit">
    <text evidence="3">The main subunits of complex b-c1 are: cytochrome b, cytochrome c1 and the Rieske protein.</text>
</comment>
<dbReference type="InterPro" id="IPR005797">
    <property type="entry name" value="Cyt_b/b6_N"/>
</dbReference>
<evidence type="ECO:0000256" key="11">
    <source>
        <dbReference type="ARBA" id="ARBA00022982"/>
    </source>
</evidence>
<geneLocation type="mitochondrion" evidence="20"/>
<dbReference type="PROSITE" id="PS51003">
    <property type="entry name" value="CYTB_CTER"/>
    <property type="match status" value="1"/>
</dbReference>
<evidence type="ECO:0000256" key="15">
    <source>
        <dbReference type="ARBA" id="ARBA00023128"/>
    </source>
</evidence>